<sequence length="82" mass="9332">MTKTLTRQSDRDIIKVPMMMFNPTTEYGERFDGDLDTGNDHTEGSAEDWRGRERRASSGARGGWHIDCAGRDGHDGFQSRQR</sequence>
<reference evidence="1" key="1">
    <citation type="submission" date="2024-10" db="EMBL/GenBank/DDBJ databases">
        <title>Strain of Rhizobium-related bacteria isolated fromm roots of Vavilovia formosa.</title>
        <authorList>
            <person name="Kimeklis A."/>
            <person name="Afonin A."/>
        </authorList>
    </citation>
    <scope>NUCLEOTIDE SEQUENCE</scope>
    <source>
        <strain evidence="1">Vaf12</strain>
    </source>
</reference>
<dbReference type="EMBL" id="CP171844">
    <property type="protein sequence ID" value="XKQ40856.1"/>
    <property type="molecule type" value="Genomic_DNA"/>
</dbReference>
<dbReference type="Proteomes" id="UP000076193">
    <property type="component" value="Chromosome"/>
</dbReference>
<accession>A0ACD5F634</accession>
<name>A0ACD5F634_RHILE</name>
<protein>
    <submittedName>
        <fullName evidence="1">Uncharacterized protein</fullName>
    </submittedName>
</protein>
<evidence type="ECO:0000313" key="2">
    <source>
        <dbReference type="Proteomes" id="UP000076193"/>
    </source>
</evidence>
<organism evidence="1 2">
    <name type="scientific">Rhizobium leguminosarum</name>
    <dbReference type="NCBI Taxonomy" id="384"/>
    <lineage>
        <taxon>Bacteria</taxon>
        <taxon>Pseudomonadati</taxon>
        <taxon>Pseudomonadota</taxon>
        <taxon>Alphaproteobacteria</taxon>
        <taxon>Hyphomicrobiales</taxon>
        <taxon>Rhizobiaceae</taxon>
        <taxon>Rhizobium/Agrobacterium group</taxon>
        <taxon>Rhizobium</taxon>
    </lineage>
</organism>
<proteinExistence type="predicted"/>
<gene>
    <name evidence="1" type="ORF">A4A59_002820</name>
</gene>
<evidence type="ECO:0000313" key="1">
    <source>
        <dbReference type="EMBL" id="XKQ40856.1"/>
    </source>
</evidence>